<dbReference type="EMBL" id="LAZR01034077">
    <property type="protein sequence ID" value="KKL46315.1"/>
    <property type="molecule type" value="Genomic_DNA"/>
</dbReference>
<accession>A0A0F9EN28</accession>
<evidence type="ECO:0000256" key="1">
    <source>
        <dbReference type="SAM" id="Coils"/>
    </source>
</evidence>
<sequence length="522" mass="60733">MILTERYKEQIAGVLSCYDRVILQGTLPGWCYDKGMTEFLYIHKIRIFDYQQFAQPLRNMIRENAEHVAQEHGIKIEFIRKIKAFRKEARIKEIIKSRGTQPGLVHIFSAMETCTSYKPWHDKSTGKTFLKYDSGMCLHYYFYFIDKTFGLCYLRVPTWCPFRLQFYFNGHNWLASELTKHSIPFVLKDNAFLSIDDFSIAQKLTDSIRIEKLHQALNIFVKRYCPVAAQYDISYRWSIMQAEYATDILFKKQSDLGPLYETLIRTAIHSVKPENIASFLGRKLHGNYQGEMGNNFDTRILGTRLKHRMGASSIKIYDKFGIILRIETVVNNVSEFKHLREVETREGETVWKIAPMKKNMYSLYVLAGLLKASNRRYLEFISTFDDPSQGVKHLKRISKTVKSENRPYKGFNFYCANDQKLFEESIMSKKELDEALSAYTRAEQQLKQAKIQLEKTKLSFLDKASHITIMEAKKYYDAEGKRMLGLVLKNTSNLAQAESALGLTEDQSQSQTGWQSPEQIQA</sequence>
<evidence type="ECO:0000313" key="2">
    <source>
        <dbReference type="EMBL" id="KKL46315.1"/>
    </source>
</evidence>
<proteinExistence type="predicted"/>
<dbReference type="Gene3D" id="1.10.287.470">
    <property type="entry name" value="Helix hairpin bin"/>
    <property type="match status" value="1"/>
</dbReference>
<feature type="non-terminal residue" evidence="2">
    <location>
        <position position="522"/>
    </location>
</feature>
<gene>
    <name evidence="2" type="ORF">LCGC14_2346790</name>
</gene>
<feature type="coiled-coil region" evidence="1">
    <location>
        <begin position="429"/>
        <end position="459"/>
    </location>
</feature>
<organism evidence="2">
    <name type="scientific">marine sediment metagenome</name>
    <dbReference type="NCBI Taxonomy" id="412755"/>
    <lineage>
        <taxon>unclassified sequences</taxon>
        <taxon>metagenomes</taxon>
        <taxon>ecological metagenomes</taxon>
    </lineage>
</organism>
<keyword evidence="1" id="KW-0175">Coiled coil</keyword>
<name>A0A0F9EN28_9ZZZZ</name>
<reference evidence="2" key="1">
    <citation type="journal article" date="2015" name="Nature">
        <title>Complex archaea that bridge the gap between prokaryotes and eukaryotes.</title>
        <authorList>
            <person name="Spang A."/>
            <person name="Saw J.H."/>
            <person name="Jorgensen S.L."/>
            <person name="Zaremba-Niedzwiedzka K."/>
            <person name="Martijn J."/>
            <person name="Lind A.E."/>
            <person name="van Eijk R."/>
            <person name="Schleper C."/>
            <person name="Guy L."/>
            <person name="Ettema T.J."/>
        </authorList>
    </citation>
    <scope>NUCLEOTIDE SEQUENCE</scope>
</reference>
<comment type="caution">
    <text evidence="2">The sequence shown here is derived from an EMBL/GenBank/DDBJ whole genome shotgun (WGS) entry which is preliminary data.</text>
</comment>
<dbReference type="AlphaFoldDB" id="A0A0F9EN28"/>
<protein>
    <submittedName>
        <fullName evidence="2">Uncharacterized protein</fullName>
    </submittedName>
</protein>